<organism evidence="2 3">
    <name type="scientific">Ensete ventricosum</name>
    <name type="common">Abyssinian banana</name>
    <name type="synonym">Musa ensete</name>
    <dbReference type="NCBI Taxonomy" id="4639"/>
    <lineage>
        <taxon>Eukaryota</taxon>
        <taxon>Viridiplantae</taxon>
        <taxon>Streptophyta</taxon>
        <taxon>Embryophyta</taxon>
        <taxon>Tracheophyta</taxon>
        <taxon>Spermatophyta</taxon>
        <taxon>Magnoliopsida</taxon>
        <taxon>Liliopsida</taxon>
        <taxon>Zingiberales</taxon>
        <taxon>Musaceae</taxon>
        <taxon>Ensete</taxon>
    </lineage>
</organism>
<dbReference type="Proteomes" id="UP000287651">
    <property type="component" value="Unassembled WGS sequence"/>
</dbReference>
<name>A0A426YSH0_ENSVE</name>
<feature type="non-terminal residue" evidence="2">
    <location>
        <position position="63"/>
    </location>
</feature>
<accession>A0A426YSH0</accession>
<dbReference type="AlphaFoldDB" id="A0A426YSH0"/>
<gene>
    <name evidence="2" type="ORF">B296_00025178</name>
</gene>
<reference evidence="2 3" key="1">
    <citation type="journal article" date="2014" name="Agronomy (Basel)">
        <title>A Draft Genome Sequence for Ensete ventricosum, the Drought-Tolerant Tree Against Hunger.</title>
        <authorList>
            <person name="Harrison J."/>
            <person name="Moore K.A."/>
            <person name="Paszkiewicz K."/>
            <person name="Jones T."/>
            <person name="Grant M."/>
            <person name="Ambacheew D."/>
            <person name="Muzemil S."/>
            <person name="Studholme D.J."/>
        </authorList>
    </citation>
    <scope>NUCLEOTIDE SEQUENCE [LARGE SCALE GENOMIC DNA]</scope>
</reference>
<feature type="region of interest" description="Disordered" evidence="1">
    <location>
        <begin position="1"/>
        <end position="34"/>
    </location>
</feature>
<protein>
    <submittedName>
        <fullName evidence="2">Uncharacterized protein</fullName>
    </submittedName>
</protein>
<sequence>MKKGSRKPAWKKGCRRPAWKTGRRRPERRTPTGSQTFLLLRGVTLPSAGRSFARGCDGSIVGF</sequence>
<dbReference type="EMBL" id="AMZH03010486">
    <property type="protein sequence ID" value="RRT54659.1"/>
    <property type="molecule type" value="Genomic_DNA"/>
</dbReference>
<evidence type="ECO:0000256" key="1">
    <source>
        <dbReference type="SAM" id="MobiDB-lite"/>
    </source>
</evidence>
<feature type="compositionally biased region" description="Basic residues" evidence="1">
    <location>
        <begin position="1"/>
        <end position="27"/>
    </location>
</feature>
<evidence type="ECO:0000313" key="3">
    <source>
        <dbReference type="Proteomes" id="UP000287651"/>
    </source>
</evidence>
<comment type="caution">
    <text evidence="2">The sequence shown here is derived from an EMBL/GenBank/DDBJ whole genome shotgun (WGS) entry which is preliminary data.</text>
</comment>
<evidence type="ECO:0000313" key="2">
    <source>
        <dbReference type="EMBL" id="RRT54659.1"/>
    </source>
</evidence>
<proteinExistence type="predicted"/>